<evidence type="ECO:0000313" key="2">
    <source>
        <dbReference type="Proteomes" id="UP000324222"/>
    </source>
</evidence>
<dbReference type="AlphaFoldDB" id="A0A5B7FWA9"/>
<accession>A0A5B7FWA9</accession>
<evidence type="ECO:0000313" key="1">
    <source>
        <dbReference type="EMBL" id="MPC49198.1"/>
    </source>
</evidence>
<keyword evidence="2" id="KW-1185">Reference proteome</keyword>
<name>A0A5B7FWA9_PORTR</name>
<protein>
    <submittedName>
        <fullName evidence="1">Uncharacterized protein</fullName>
    </submittedName>
</protein>
<dbReference type="Proteomes" id="UP000324222">
    <property type="component" value="Unassembled WGS sequence"/>
</dbReference>
<comment type="caution">
    <text evidence="1">The sequence shown here is derived from an EMBL/GenBank/DDBJ whole genome shotgun (WGS) entry which is preliminary data.</text>
</comment>
<gene>
    <name evidence="1" type="ORF">E2C01_042994</name>
</gene>
<dbReference type="EMBL" id="VSRR010008726">
    <property type="protein sequence ID" value="MPC49198.1"/>
    <property type="molecule type" value="Genomic_DNA"/>
</dbReference>
<reference evidence="1 2" key="1">
    <citation type="submission" date="2019-05" db="EMBL/GenBank/DDBJ databases">
        <title>Another draft genome of Portunus trituberculatus and its Hox gene families provides insights of decapod evolution.</title>
        <authorList>
            <person name="Jeong J.-H."/>
            <person name="Song I."/>
            <person name="Kim S."/>
            <person name="Choi T."/>
            <person name="Kim D."/>
            <person name="Ryu S."/>
            <person name="Kim W."/>
        </authorList>
    </citation>
    <scope>NUCLEOTIDE SEQUENCE [LARGE SCALE GENOMIC DNA]</scope>
    <source>
        <tissue evidence="1">Muscle</tissue>
    </source>
</reference>
<sequence>MASPHYLSLSPGRSQARHVQWITEGWRRVEEAWRWCGCYRNEKRDGGR</sequence>
<proteinExistence type="predicted"/>
<organism evidence="1 2">
    <name type="scientific">Portunus trituberculatus</name>
    <name type="common">Swimming crab</name>
    <name type="synonym">Neptunus trituberculatus</name>
    <dbReference type="NCBI Taxonomy" id="210409"/>
    <lineage>
        <taxon>Eukaryota</taxon>
        <taxon>Metazoa</taxon>
        <taxon>Ecdysozoa</taxon>
        <taxon>Arthropoda</taxon>
        <taxon>Crustacea</taxon>
        <taxon>Multicrustacea</taxon>
        <taxon>Malacostraca</taxon>
        <taxon>Eumalacostraca</taxon>
        <taxon>Eucarida</taxon>
        <taxon>Decapoda</taxon>
        <taxon>Pleocyemata</taxon>
        <taxon>Brachyura</taxon>
        <taxon>Eubrachyura</taxon>
        <taxon>Portunoidea</taxon>
        <taxon>Portunidae</taxon>
        <taxon>Portuninae</taxon>
        <taxon>Portunus</taxon>
    </lineage>
</organism>